<accession>A0A1I3CGV0</accession>
<sequence length="117" mass="13576">MFTQDMYVTRIKFIALSQLRQIMDAVKETPAGYRKDTAEYLSAMYYIINTMTQERLNEVVNTVHDSYVEAGMDDDGYVADSLMTIALAQYQNELGERNVYDMGWDRLVEDFFRTAIA</sequence>
<gene>
    <name evidence="1" type="ORF">SAMN04487861_103116</name>
</gene>
<reference evidence="1 2" key="1">
    <citation type="submission" date="2016-10" db="EMBL/GenBank/DDBJ databases">
        <authorList>
            <person name="de Groot N.N."/>
        </authorList>
    </citation>
    <scope>NUCLEOTIDE SEQUENCE [LARGE SCALE GENOMIC DNA]</scope>
    <source>
        <strain evidence="1 2">Z108</strain>
    </source>
</reference>
<organism evidence="1 2">
    <name type="scientific">Selenomonas ruminantium</name>
    <dbReference type="NCBI Taxonomy" id="971"/>
    <lineage>
        <taxon>Bacteria</taxon>
        <taxon>Bacillati</taxon>
        <taxon>Bacillota</taxon>
        <taxon>Negativicutes</taxon>
        <taxon>Selenomonadales</taxon>
        <taxon>Selenomonadaceae</taxon>
        <taxon>Selenomonas</taxon>
    </lineage>
</organism>
<name>A0A1I3CGV0_SELRU</name>
<dbReference type="AlphaFoldDB" id="A0A1I3CGV0"/>
<dbReference type="Proteomes" id="UP000183639">
    <property type="component" value="Unassembled WGS sequence"/>
</dbReference>
<evidence type="ECO:0000313" key="2">
    <source>
        <dbReference type="Proteomes" id="UP000183639"/>
    </source>
</evidence>
<protein>
    <submittedName>
        <fullName evidence="1">Uncharacterized protein</fullName>
    </submittedName>
</protein>
<dbReference type="RefSeq" id="WP_143092089.1">
    <property type="nucleotide sequence ID" value="NZ_FOQK01000003.1"/>
</dbReference>
<dbReference type="EMBL" id="FOQK01000003">
    <property type="protein sequence ID" value="SFH73439.1"/>
    <property type="molecule type" value="Genomic_DNA"/>
</dbReference>
<evidence type="ECO:0000313" key="1">
    <source>
        <dbReference type="EMBL" id="SFH73439.1"/>
    </source>
</evidence>
<dbReference type="OrthoDB" id="1665868at2"/>
<proteinExistence type="predicted"/>